<feature type="transmembrane region" description="Helical" evidence="1">
    <location>
        <begin position="122"/>
        <end position="141"/>
    </location>
</feature>
<feature type="transmembrane region" description="Helical" evidence="1">
    <location>
        <begin position="312"/>
        <end position="334"/>
    </location>
</feature>
<dbReference type="AlphaFoldDB" id="A0A381WCK0"/>
<feature type="transmembrane region" description="Helical" evidence="1">
    <location>
        <begin position="190"/>
        <end position="214"/>
    </location>
</feature>
<dbReference type="GO" id="GO:0022857">
    <property type="term" value="F:transmembrane transporter activity"/>
    <property type="evidence" value="ECO:0007669"/>
    <property type="project" value="InterPro"/>
</dbReference>
<dbReference type="Pfam" id="PF07690">
    <property type="entry name" value="MFS_1"/>
    <property type="match status" value="1"/>
</dbReference>
<dbReference type="InterPro" id="IPR011701">
    <property type="entry name" value="MFS"/>
</dbReference>
<feature type="transmembrane region" description="Helical" evidence="1">
    <location>
        <begin position="220"/>
        <end position="243"/>
    </location>
</feature>
<feature type="transmembrane region" description="Helical" evidence="1">
    <location>
        <begin position="278"/>
        <end position="300"/>
    </location>
</feature>
<protein>
    <recommendedName>
        <fullName evidence="3">Major facilitator superfamily (MFS) profile domain-containing protein</fullName>
    </recommendedName>
</protein>
<dbReference type="InterPro" id="IPR036259">
    <property type="entry name" value="MFS_trans_sf"/>
</dbReference>
<name>A0A381WCK0_9ZZZZ</name>
<keyword evidence="1" id="KW-0472">Membrane</keyword>
<dbReference type="SUPFAM" id="SSF103473">
    <property type="entry name" value="MFS general substrate transporter"/>
    <property type="match status" value="1"/>
</dbReference>
<keyword evidence="1" id="KW-1133">Transmembrane helix</keyword>
<feature type="transmembrane region" description="Helical" evidence="1">
    <location>
        <begin position="340"/>
        <end position="358"/>
    </location>
</feature>
<keyword evidence="1" id="KW-0812">Transmembrane</keyword>
<proteinExistence type="predicted"/>
<dbReference type="EMBL" id="UINC01011364">
    <property type="protein sequence ID" value="SVA50194.1"/>
    <property type="molecule type" value="Genomic_DNA"/>
</dbReference>
<sequence length="376" mass="41770">MTVASAVGFAVWMNLVNNFAIERVDFTGAEIGILQSIREIPGFLAFTVVFVLAFIREQKTAYIALLFLGLGTMFTGLIPTNTAFIITTVIMSIGFHYYETISISLSLQWVEKDKTAEFLGKVIAARSAASIVAFALVWLLFKQFHLGYVWVYMVGGGVTVAIVLFCWRYFSVFPDKVHQTKKIILRKRYWLYYALQFMSGARRQIFMVFAGFLLVEKFHFSVAEISLLFIVNSLISIPLAPRIGKLIAKIGERRALIIEYIGLAVIFVGYAITESALLAVLLYLLDHIFFSMAIALKTYFQKIADPADIASSAGVSFTINHIAAVFIPVLFGFIWLYSSAIVFFAGAMIALVSLALALNMPSKPNAGNEVLLGKFS</sequence>
<evidence type="ECO:0008006" key="3">
    <source>
        <dbReference type="Google" id="ProtNLM"/>
    </source>
</evidence>
<dbReference type="PANTHER" id="PTHR23518:SF2">
    <property type="entry name" value="MAJOR FACILITATOR SUPERFAMILY TRANSPORTER"/>
    <property type="match status" value="1"/>
</dbReference>
<evidence type="ECO:0000313" key="2">
    <source>
        <dbReference type="EMBL" id="SVA50194.1"/>
    </source>
</evidence>
<organism evidence="2">
    <name type="scientific">marine metagenome</name>
    <dbReference type="NCBI Taxonomy" id="408172"/>
    <lineage>
        <taxon>unclassified sequences</taxon>
        <taxon>metagenomes</taxon>
        <taxon>ecological metagenomes</taxon>
    </lineage>
</organism>
<dbReference type="PANTHER" id="PTHR23518">
    <property type="entry name" value="C-METHYLTRANSFERASE"/>
    <property type="match status" value="1"/>
</dbReference>
<feature type="transmembrane region" description="Helical" evidence="1">
    <location>
        <begin position="84"/>
        <end position="110"/>
    </location>
</feature>
<gene>
    <name evidence="2" type="ORF">METZ01_LOCUS103048</name>
</gene>
<feature type="transmembrane region" description="Helical" evidence="1">
    <location>
        <begin position="61"/>
        <end position="78"/>
    </location>
</feature>
<feature type="transmembrane region" description="Helical" evidence="1">
    <location>
        <begin position="147"/>
        <end position="170"/>
    </location>
</feature>
<feature type="transmembrane region" description="Helical" evidence="1">
    <location>
        <begin position="34"/>
        <end position="54"/>
    </location>
</feature>
<reference evidence="2" key="1">
    <citation type="submission" date="2018-05" db="EMBL/GenBank/DDBJ databases">
        <authorList>
            <person name="Lanie J.A."/>
            <person name="Ng W.-L."/>
            <person name="Kazmierczak K.M."/>
            <person name="Andrzejewski T.M."/>
            <person name="Davidsen T.M."/>
            <person name="Wayne K.J."/>
            <person name="Tettelin H."/>
            <person name="Glass J.I."/>
            <person name="Rusch D."/>
            <person name="Podicherti R."/>
            <person name="Tsui H.-C.T."/>
            <person name="Winkler M.E."/>
        </authorList>
    </citation>
    <scope>NUCLEOTIDE SEQUENCE</scope>
</reference>
<evidence type="ECO:0000256" key="1">
    <source>
        <dbReference type="SAM" id="Phobius"/>
    </source>
</evidence>
<accession>A0A381WCK0</accession>
<dbReference type="Gene3D" id="1.20.1250.20">
    <property type="entry name" value="MFS general substrate transporter like domains"/>
    <property type="match status" value="2"/>
</dbReference>
<feature type="transmembrane region" description="Helical" evidence="1">
    <location>
        <begin position="255"/>
        <end position="272"/>
    </location>
</feature>